<comment type="caution">
    <text evidence="2">The sequence shown here is derived from an EMBL/GenBank/DDBJ whole genome shotgun (WGS) entry which is preliminary data.</text>
</comment>
<keyword evidence="3" id="KW-1185">Reference proteome</keyword>
<dbReference type="Proteomes" id="UP000295724">
    <property type="component" value="Unassembled WGS sequence"/>
</dbReference>
<accession>A0A4R6XL87</accession>
<dbReference type="GO" id="GO:0006749">
    <property type="term" value="P:glutathione metabolic process"/>
    <property type="evidence" value="ECO:0007669"/>
    <property type="project" value="TreeGrafter"/>
</dbReference>
<dbReference type="InterPro" id="IPR004045">
    <property type="entry name" value="Glutathione_S-Trfase_N"/>
</dbReference>
<dbReference type="Gene3D" id="1.20.1050.10">
    <property type="match status" value="1"/>
</dbReference>
<dbReference type="CDD" id="cd00570">
    <property type="entry name" value="GST_N_family"/>
    <property type="match status" value="1"/>
</dbReference>
<proteinExistence type="predicted"/>
<evidence type="ECO:0000313" key="2">
    <source>
        <dbReference type="EMBL" id="TDR20362.1"/>
    </source>
</evidence>
<dbReference type="PROSITE" id="PS50404">
    <property type="entry name" value="GST_NTER"/>
    <property type="match status" value="1"/>
</dbReference>
<dbReference type="EMBL" id="SNZB01000003">
    <property type="protein sequence ID" value="TDR20362.1"/>
    <property type="molecule type" value="Genomic_DNA"/>
</dbReference>
<dbReference type="InterPro" id="IPR036249">
    <property type="entry name" value="Thioredoxin-like_sf"/>
</dbReference>
<gene>
    <name evidence="2" type="ORF">C8D91_1334</name>
</gene>
<dbReference type="PANTHER" id="PTHR43969:SF9">
    <property type="entry name" value="GLUTATHIONE S TRANSFERASE D10, ISOFORM A-RELATED"/>
    <property type="match status" value="1"/>
</dbReference>
<dbReference type="RefSeq" id="WP_099018217.1">
    <property type="nucleotide sequence ID" value="NZ_NIHB01000001.1"/>
</dbReference>
<dbReference type="Pfam" id="PF13417">
    <property type="entry name" value="GST_N_3"/>
    <property type="match status" value="1"/>
</dbReference>
<organism evidence="2 3">
    <name type="scientific">Marinicella litoralis</name>
    <dbReference type="NCBI Taxonomy" id="644220"/>
    <lineage>
        <taxon>Bacteria</taxon>
        <taxon>Pseudomonadati</taxon>
        <taxon>Pseudomonadota</taxon>
        <taxon>Gammaproteobacteria</taxon>
        <taxon>Lysobacterales</taxon>
        <taxon>Marinicellaceae</taxon>
        <taxon>Marinicella</taxon>
    </lineage>
</organism>
<dbReference type="SUPFAM" id="SSF52833">
    <property type="entry name" value="Thioredoxin-like"/>
    <property type="match status" value="1"/>
</dbReference>
<name>A0A4R6XL87_9GAMM</name>
<dbReference type="OrthoDB" id="8634103at2"/>
<protein>
    <submittedName>
        <fullName evidence="2">Glutathione S-transferase</fullName>
    </submittedName>
</protein>
<dbReference type="GO" id="GO:0004364">
    <property type="term" value="F:glutathione transferase activity"/>
    <property type="evidence" value="ECO:0007669"/>
    <property type="project" value="TreeGrafter"/>
</dbReference>
<dbReference type="AlphaFoldDB" id="A0A4R6XL87"/>
<reference evidence="2 3" key="1">
    <citation type="submission" date="2019-03" db="EMBL/GenBank/DDBJ databases">
        <title>Genomic Encyclopedia of Type Strains, Phase IV (KMG-IV): sequencing the most valuable type-strain genomes for metagenomic binning, comparative biology and taxonomic classification.</title>
        <authorList>
            <person name="Goeker M."/>
        </authorList>
    </citation>
    <scope>NUCLEOTIDE SEQUENCE [LARGE SCALE GENOMIC DNA]</scope>
    <source>
        <strain evidence="2 3">DSM 25488</strain>
    </source>
</reference>
<keyword evidence="2" id="KW-0808">Transferase</keyword>
<evidence type="ECO:0000259" key="1">
    <source>
        <dbReference type="PROSITE" id="PS50404"/>
    </source>
</evidence>
<feature type="domain" description="GST N-terminal" evidence="1">
    <location>
        <begin position="1"/>
        <end position="78"/>
    </location>
</feature>
<sequence length="193" mass="22106">MKLYYTPKSHFARKNRILIDALSLEVELVDAGNVADSTPEIFANNPLMKVPTLVDGHQVIYESDHIAAYLVRKFDPTDSYQVLTNDVNQLNLRAVMNGVMTAEVELIMAERSGINTQHLKRFDKLRATVTQGMNWLENQADLFPQQPSYAGFHLICLWDHLLLYQMFQLKHPHLQQHIEKLSGFDCVVKSTPL</sequence>
<evidence type="ECO:0000313" key="3">
    <source>
        <dbReference type="Proteomes" id="UP000295724"/>
    </source>
</evidence>
<dbReference type="Gene3D" id="3.40.30.10">
    <property type="entry name" value="Glutaredoxin"/>
    <property type="match status" value="1"/>
</dbReference>
<dbReference type="PANTHER" id="PTHR43969">
    <property type="entry name" value="GLUTATHIONE S TRANSFERASE D10, ISOFORM A-RELATED"/>
    <property type="match status" value="1"/>
</dbReference>